<dbReference type="PANTHER" id="PTHR24220">
    <property type="entry name" value="IMPORT ATP-BINDING PROTEIN"/>
    <property type="match status" value="1"/>
</dbReference>
<protein>
    <submittedName>
        <fullName evidence="4">Phosphonate ABC transporter ATP-binding protein</fullName>
    </submittedName>
</protein>
<dbReference type="Pfam" id="PF00005">
    <property type="entry name" value="ABC_tran"/>
    <property type="match status" value="1"/>
</dbReference>
<reference evidence="5" key="1">
    <citation type="submission" date="2016-04" db="EMBL/GenBank/DDBJ databases">
        <authorList>
            <person name="Chen S.-C."/>
            <person name="Lai M.-C."/>
        </authorList>
    </citation>
    <scope>NUCLEOTIDE SEQUENCE [LARGE SCALE GENOMIC DNA]</scope>
    <source>
        <strain evidence="5">AB14</strain>
    </source>
</reference>
<proteinExistence type="inferred from homology"/>
<keyword evidence="4" id="KW-0547">Nucleotide-binding</keyword>
<evidence type="ECO:0000259" key="3">
    <source>
        <dbReference type="PROSITE" id="PS50893"/>
    </source>
</evidence>
<gene>
    <name evidence="4" type="ORF">A6E15_18630</name>
</gene>
<dbReference type="AlphaFoldDB" id="A0A1S8AS71"/>
<dbReference type="GO" id="GO:0005886">
    <property type="term" value="C:plasma membrane"/>
    <property type="evidence" value="ECO:0007669"/>
    <property type="project" value="TreeGrafter"/>
</dbReference>
<accession>A0A1S8AS71</accession>
<dbReference type="SUPFAM" id="SSF52540">
    <property type="entry name" value="P-loop containing nucleoside triphosphate hydrolases"/>
    <property type="match status" value="1"/>
</dbReference>
<dbReference type="Proteomes" id="UP000189370">
    <property type="component" value="Unassembled WGS sequence"/>
</dbReference>
<dbReference type="STRING" id="301967.A6E15_18630"/>
<dbReference type="InterPro" id="IPR003439">
    <property type="entry name" value="ABC_transporter-like_ATP-bd"/>
</dbReference>
<dbReference type="PROSITE" id="PS00211">
    <property type="entry name" value="ABC_TRANSPORTER_1"/>
    <property type="match status" value="1"/>
</dbReference>
<feature type="compositionally biased region" description="Acidic residues" evidence="2">
    <location>
        <begin position="182"/>
        <end position="193"/>
    </location>
</feature>
<dbReference type="PANTHER" id="PTHR24220:SF689">
    <property type="entry name" value="LIPOPROTEIN-RELEASING SYSTEM ATP-BINDING PROTEIN LOLD"/>
    <property type="match status" value="1"/>
</dbReference>
<keyword evidence="4" id="KW-0067">ATP-binding</keyword>
<dbReference type="InterPro" id="IPR017871">
    <property type="entry name" value="ABC_transporter-like_CS"/>
</dbReference>
<evidence type="ECO:0000256" key="1">
    <source>
        <dbReference type="ARBA" id="ARBA00005417"/>
    </source>
</evidence>
<dbReference type="PROSITE" id="PS50893">
    <property type="entry name" value="ABC_TRANSPORTER_2"/>
    <property type="match status" value="1"/>
</dbReference>
<evidence type="ECO:0000313" key="4">
    <source>
        <dbReference type="EMBL" id="OLZ39389.1"/>
    </source>
</evidence>
<dbReference type="InterPro" id="IPR015854">
    <property type="entry name" value="ABC_transpr_LolD-like"/>
</dbReference>
<comment type="caution">
    <text evidence="4">The sequence shown here is derived from an EMBL/GenBank/DDBJ whole genome shotgun (WGS) entry which is preliminary data.</text>
</comment>
<dbReference type="GO" id="GO:0022857">
    <property type="term" value="F:transmembrane transporter activity"/>
    <property type="evidence" value="ECO:0007669"/>
    <property type="project" value="TreeGrafter"/>
</dbReference>
<name>A0A1S8AS71_9EURY</name>
<comment type="similarity">
    <text evidence="1">Belongs to the ABC transporter superfamily.</text>
</comment>
<keyword evidence="5" id="KW-1185">Reference proteome</keyword>
<evidence type="ECO:0000313" key="5">
    <source>
        <dbReference type="Proteomes" id="UP000189370"/>
    </source>
</evidence>
<organism evidence="4 5">
    <name type="scientific">Natrinema saccharevitans</name>
    <dbReference type="NCBI Taxonomy" id="301967"/>
    <lineage>
        <taxon>Archaea</taxon>
        <taxon>Methanobacteriati</taxon>
        <taxon>Methanobacteriota</taxon>
        <taxon>Stenosarchaea group</taxon>
        <taxon>Halobacteria</taxon>
        <taxon>Halobacteriales</taxon>
        <taxon>Natrialbaceae</taxon>
        <taxon>Natrinema</taxon>
    </lineage>
</organism>
<feature type="region of interest" description="Disordered" evidence="2">
    <location>
        <begin position="182"/>
        <end position="226"/>
    </location>
</feature>
<dbReference type="EMBL" id="LWLN01000002">
    <property type="protein sequence ID" value="OLZ39389.1"/>
    <property type="molecule type" value="Genomic_DNA"/>
</dbReference>
<dbReference type="GO" id="GO:0016887">
    <property type="term" value="F:ATP hydrolysis activity"/>
    <property type="evidence" value="ECO:0007669"/>
    <property type="project" value="InterPro"/>
</dbReference>
<dbReference type="GO" id="GO:0005524">
    <property type="term" value="F:ATP binding"/>
    <property type="evidence" value="ECO:0007669"/>
    <property type="project" value="UniProtKB-KW"/>
</dbReference>
<dbReference type="InterPro" id="IPR027417">
    <property type="entry name" value="P-loop_NTPase"/>
</dbReference>
<evidence type="ECO:0000256" key="2">
    <source>
        <dbReference type="SAM" id="MobiDB-lite"/>
    </source>
</evidence>
<sequence>MMTERHHELRFDGLTKTFDGDRPRSADVAHAYPGGTLVDRRTALANVLVGSSLSRSWWRGLLEPLAPRNPARALELLDRVGLDGKADARTDTLSAGERQRVAFARALMQDAPVIVADEPTANLDPSSSITVLDVLEDVAGKRMLITVLHDMDLAVEHYDRIVGIVDGSVRFDRPAESITAAELEELSDRDDADASAVAATESRPPRDADATTEVAENRYSPARHWK</sequence>
<feature type="domain" description="ABC transporter" evidence="3">
    <location>
        <begin position="9"/>
        <end position="191"/>
    </location>
</feature>
<dbReference type="Gene3D" id="3.40.50.300">
    <property type="entry name" value="P-loop containing nucleotide triphosphate hydrolases"/>
    <property type="match status" value="1"/>
</dbReference>